<dbReference type="KEGG" id="ala:BFG52_15125"/>
<dbReference type="STRING" id="1789224.BFG52_15125"/>
<reference evidence="1 2" key="1">
    <citation type="submission" date="2016-08" db="EMBL/GenBank/DDBJ databases">
        <authorList>
            <person name="Seilhamer J.J."/>
        </authorList>
    </citation>
    <scope>NUCLEOTIDE SEQUENCE [LARGE SCALE GENOMIC DNA]</scope>
    <source>
        <strain evidence="1 2">BRTC-1</strain>
    </source>
</reference>
<dbReference type="PANTHER" id="PTHR31793">
    <property type="entry name" value="4-HYDROXYBENZOYL-COA THIOESTERASE FAMILY MEMBER"/>
    <property type="match status" value="1"/>
</dbReference>
<dbReference type="InterPro" id="IPR029069">
    <property type="entry name" value="HotDog_dom_sf"/>
</dbReference>
<dbReference type="EMBL" id="CP016895">
    <property type="protein sequence ID" value="AOA60026.1"/>
    <property type="molecule type" value="Genomic_DNA"/>
</dbReference>
<keyword evidence="2" id="KW-1185">Reference proteome</keyword>
<protein>
    <submittedName>
        <fullName evidence="1">Thioesterase</fullName>
    </submittedName>
</protein>
<dbReference type="OrthoDB" id="9799036at2"/>
<dbReference type="CDD" id="cd00586">
    <property type="entry name" value="4HBT"/>
    <property type="match status" value="1"/>
</dbReference>
<dbReference type="GO" id="GO:0047617">
    <property type="term" value="F:fatty acyl-CoA hydrolase activity"/>
    <property type="evidence" value="ECO:0007669"/>
    <property type="project" value="TreeGrafter"/>
</dbReference>
<accession>A0A1B2M4A3</accession>
<name>A0A1B2M4A3_9GAMM</name>
<dbReference type="SUPFAM" id="SSF54637">
    <property type="entry name" value="Thioesterase/thiol ester dehydrase-isomerase"/>
    <property type="match status" value="1"/>
</dbReference>
<proteinExistence type="predicted"/>
<dbReference type="Pfam" id="PF13279">
    <property type="entry name" value="4HBT_2"/>
    <property type="match status" value="1"/>
</dbReference>
<dbReference type="Proteomes" id="UP000093391">
    <property type="component" value="Chromosome"/>
</dbReference>
<evidence type="ECO:0000313" key="1">
    <source>
        <dbReference type="EMBL" id="AOA60026.1"/>
    </source>
</evidence>
<dbReference type="PANTHER" id="PTHR31793:SF40">
    <property type="entry name" value="ACYL-COA THIOESTER HYDROLASE, YBGC_YBAW FAMILY"/>
    <property type="match status" value="1"/>
</dbReference>
<dbReference type="InterPro" id="IPR050563">
    <property type="entry name" value="4-hydroxybenzoyl-CoA_TE"/>
</dbReference>
<sequence length="149" mass="17184">MDALSDYPVIHYQSVAWGDMDAFGHVNNVLYYRYIESARIAYFDRLKVFQQGILSVVASSQCHYLKPVFYPDVLRVAARVDEMRNSAIRMHYLLFSEQQNEIVAKAEAVIVFVDNVQMKKTLIPEDIRNSIISLESSVDHILNRAINIK</sequence>
<evidence type="ECO:0000313" key="2">
    <source>
        <dbReference type="Proteomes" id="UP000093391"/>
    </source>
</evidence>
<organism evidence="1 2">
    <name type="scientific">Acinetobacter larvae</name>
    <dbReference type="NCBI Taxonomy" id="1789224"/>
    <lineage>
        <taxon>Bacteria</taxon>
        <taxon>Pseudomonadati</taxon>
        <taxon>Pseudomonadota</taxon>
        <taxon>Gammaproteobacteria</taxon>
        <taxon>Moraxellales</taxon>
        <taxon>Moraxellaceae</taxon>
        <taxon>Acinetobacter</taxon>
    </lineage>
</organism>
<dbReference type="AlphaFoldDB" id="A0A1B2M4A3"/>
<gene>
    <name evidence="1" type="ORF">BFG52_15125</name>
</gene>
<dbReference type="Gene3D" id="3.10.129.10">
    <property type="entry name" value="Hotdog Thioesterase"/>
    <property type="match status" value="1"/>
</dbReference>